<reference evidence="3" key="1">
    <citation type="submission" date="2016-10" db="EMBL/GenBank/DDBJ databases">
        <authorList>
            <person name="Varghese N."/>
            <person name="Submissions S."/>
        </authorList>
    </citation>
    <scope>NUCLEOTIDE SEQUENCE [LARGE SCALE GENOMIC DNA]</scope>
    <source>
        <strain evidence="3">DSM 217</strain>
    </source>
</reference>
<organism evidence="2 3">
    <name type="scientific">Thiocapsa roseopersicina</name>
    <dbReference type="NCBI Taxonomy" id="1058"/>
    <lineage>
        <taxon>Bacteria</taxon>
        <taxon>Pseudomonadati</taxon>
        <taxon>Pseudomonadota</taxon>
        <taxon>Gammaproteobacteria</taxon>
        <taxon>Chromatiales</taxon>
        <taxon>Chromatiaceae</taxon>
        <taxon>Thiocapsa</taxon>
    </lineage>
</organism>
<dbReference type="InterPro" id="IPR027417">
    <property type="entry name" value="P-loop_NTPase"/>
</dbReference>
<keyword evidence="3" id="KW-1185">Reference proteome</keyword>
<dbReference type="OrthoDB" id="9783370at2"/>
<dbReference type="EMBL" id="FNNZ01000023">
    <property type="protein sequence ID" value="SDX38208.1"/>
    <property type="molecule type" value="Genomic_DNA"/>
</dbReference>
<dbReference type="CDD" id="cd00009">
    <property type="entry name" value="AAA"/>
    <property type="match status" value="1"/>
</dbReference>
<evidence type="ECO:0000259" key="1">
    <source>
        <dbReference type="SMART" id="SM00382"/>
    </source>
</evidence>
<feature type="domain" description="AAA+ ATPase" evidence="1">
    <location>
        <begin position="69"/>
        <end position="247"/>
    </location>
</feature>
<accession>A0A1H3B955</accession>
<proteinExistence type="predicted"/>
<dbReference type="InterPro" id="IPR011704">
    <property type="entry name" value="ATPase_dyneun-rel_AAA"/>
</dbReference>
<evidence type="ECO:0000313" key="2">
    <source>
        <dbReference type="EMBL" id="SDX38208.1"/>
    </source>
</evidence>
<dbReference type="InterPro" id="IPR003593">
    <property type="entry name" value="AAA+_ATPase"/>
</dbReference>
<protein>
    <submittedName>
        <fullName evidence="2">AAA domain (Dynein-related subfamily)</fullName>
    </submittedName>
</protein>
<dbReference type="STRING" id="1058.SAMN05421783_12348"/>
<dbReference type="AlphaFoldDB" id="A0A1H3B955"/>
<dbReference type="SUPFAM" id="SSF52540">
    <property type="entry name" value="P-loop containing nucleoside triphosphate hydrolases"/>
    <property type="match status" value="1"/>
</dbReference>
<evidence type="ECO:0000313" key="3">
    <source>
        <dbReference type="Proteomes" id="UP000198816"/>
    </source>
</evidence>
<dbReference type="Proteomes" id="UP000198816">
    <property type="component" value="Unassembled WGS sequence"/>
</dbReference>
<name>A0A1H3B955_THIRO</name>
<dbReference type="GO" id="GO:0016887">
    <property type="term" value="F:ATP hydrolysis activity"/>
    <property type="evidence" value="ECO:0007669"/>
    <property type="project" value="InterPro"/>
</dbReference>
<dbReference type="Gene3D" id="3.40.50.300">
    <property type="entry name" value="P-loop containing nucleotide triphosphate hydrolases"/>
    <property type="match status" value="1"/>
</dbReference>
<dbReference type="Pfam" id="PF07728">
    <property type="entry name" value="AAA_5"/>
    <property type="match status" value="1"/>
</dbReference>
<dbReference type="RefSeq" id="WP_093036289.1">
    <property type="nucleotide sequence ID" value="NZ_FNNZ01000023.1"/>
</dbReference>
<dbReference type="GO" id="GO:0005524">
    <property type="term" value="F:ATP binding"/>
    <property type="evidence" value="ECO:0007669"/>
    <property type="project" value="InterPro"/>
</dbReference>
<dbReference type="SMART" id="SM00382">
    <property type="entry name" value="AAA"/>
    <property type="match status" value="1"/>
</dbReference>
<sequence>MTDWKIFLGDGTQHDRLTELPEPPPWRFSRAPRPLQRPEKLDIDCEKSRAEPFLPSDPMMIAVNAALYLRRPLLITGEPGTGKSTLIAKVAHELKLGPVLRWPISSRSTVRSGIYEYDAVGRLQAGKDAVPPVESYLKLGPLGTALNTTTWPRPLLIDEIDKSDLDFANDLLNVIEEGEYEIPELRRLGKQVVQVMDFLGQTVTLKDGRIVCGQFPFVVMTSNDEREFPPPFLRRCVRLSITPPNQGELTRIIESHLRQYPDALKSMEIETLIGAFDAHRIESQEVATDQLLNAVFLTVAMHDPAERSFSEEELRALRDNLLRPLNGPTA</sequence>
<gene>
    <name evidence="2" type="ORF">SAMN05421783_12348</name>
</gene>